<dbReference type="RefSeq" id="WP_343805399.1">
    <property type="nucleotide sequence ID" value="NZ_BAAADE010000003.1"/>
</dbReference>
<feature type="modified residue" description="N6-(pyridoxal phosphate)lysine" evidence="2">
    <location>
        <position position="55"/>
    </location>
</feature>
<comment type="caution">
    <text evidence="5">The sequence shown here is derived from an EMBL/GenBank/DDBJ whole genome shotgun (WGS) entry which is preliminary data.</text>
</comment>
<evidence type="ECO:0000256" key="1">
    <source>
        <dbReference type="ARBA" id="ARBA00022898"/>
    </source>
</evidence>
<dbReference type="SUPFAM" id="SSF51419">
    <property type="entry name" value="PLP-binding barrel"/>
    <property type="match status" value="1"/>
</dbReference>
<dbReference type="CDD" id="cd00635">
    <property type="entry name" value="PLPDE_III_YBL036c_like"/>
    <property type="match status" value="1"/>
</dbReference>
<accession>A0ABN1G873</accession>
<gene>
    <name evidence="5" type="ORF">GCM10008943_21750</name>
</gene>
<proteinExistence type="inferred from homology"/>
<dbReference type="InterPro" id="IPR011078">
    <property type="entry name" value="PyrdxlP_homeostasis"/>
</dbReference>
<keyword evidence="1 2" id="KW-0663">Pyridoxal phosphate</keyword>
<evidence type="ECO:0000259" key="4">
    <source>
        <dbReference type="Pfam" id="PF01168"/>
    </source>
</evidence>
<dbReference type="InterPro" id="IPR001608">
    <property type="entry name" value="Ala_racemase_N"/>
</dbReference>
<dbReference type="InterPro" id="IPR029066">
    <property type="entry name" value="PLP-binding_barrel"/>
</dbReference>
<dbReference type="Gene3D" id="3.20.20.10">
    <property type="entry name" value="Alanine racemase"/>
    <property type="match status" value="1"/>
</dbReference>
<organism evidence="5 6">
    <name type="scientific">Paenochrobactrum glaciei</name>
    <dbReference type="NCBI Taxonomy" id="486407"/>
    <lineage>
        <taxon>Bacteria</taxon>
        <taxon>Pseudomonadati</taxon>
        <taxon>Pseudomonadota</taxon>
        <taxon>Alphaproteobacteria</taxon>
        <taxon>Hyphomicrobiales</taxon>
        <taxon>Brucellaceae</taxon>
        <taxon>Paenochrobactrum</taxon>
    </lineage>
</organism>
<sequence>MPSEIKLTEAEIARFGDDPKTSFAANLVKVQERIQAACQRSGRNIDDVRLLPVTKTVPANVLRLAYAAGISDFSENKLQEARDKQAILSEYPINWSIIGHLQTNKVKYLVRLSSEFHALDSFRLAEEINRRLDNMDRDMDVFVQVNTSGEESKYGLHPDDLLPFVERLSDYPRLKPRGLMTLAIFSSDQERVRTCFRLLRDLRDKAVKIHSGLTQLSMGMSGDFETAIEEGATVVRVGQAIFGARPTDDGFYWPGFAPSKTDHVSATNINASLSPTST</sequence>
<protein>
    <recommendedName>
        <fullName evidence="2">Pyridoxal phosphate homeostasis protein</fullName>
        <shortName evidence="2">PLP homeostasis protein</shortName>
    </recommendedName>
</protein>
<evidence type="ECO:0000313" key="6">
    <source>
        <dbReference type="Proteomes" id="UP001424441"/>
    </source>
</evidence>
<evidence type="ECO:0000313" key="5">
    <source>
        <dbReference type="EMBL" id="GAA0605804.1"/>
    </source>
</evidence>
<dbReference type="HAMAP" id="MF_02087">
    <property type="entry name" value="PLP_homeostasis"/>
    <property type="match status" value="1"/>
</dbReference>
<comment type="function">
    <text evidence="2">Pyridoxal 5'-phosphate (PLP)-binding protein, which is involved in PLP homeostasis.</text>
</comment>
<dbReference type="Pfam" id="PF01168">
    <property type="entry name" value="Ala_racemase_N"/>
    <property type="match status" value="1"/>
</dbReference>
<name>A0ABN1G873_9HYPH</name>
<dbReference type="EMBL" id="BAAADE010000003">
    <property type="protein sequence ID" value="GAA0605804.1"/>
    <property type="molecule type" value="Genomic_DNA"/>
</dbReference>
<evidence type="ECO:0000256" key="2">
    <source>
        <dbReference type="HAMAP-Rule" id="MF_02087"/>
    </source>
</evidence>
<dbReference type="PANTHER" id="PTHR10146:SF14">
    <property type="entry name" value="PYRIDOXAL PHOSPHATE HOMEOSTASIS PROTEIN"/>
    <property type="match status" value="1"/>
</dbReference>
<keyword evidence="6" id="KW-1185">Reference proteome</keyword>
<dbReference type="Proteomes" id="UP001424441">
    <property type="component" value="Unassembled WGS sequence"/>
</dbReference>
<dbReference type="NCBIfam" id="TIGR00044">
    <property type="entry name" value="YggS family pyridoxal phosphate-dependent enzyme"/>
    <property type="match status" value="1"/>
</dbReference>
<evidence type="ECO:0000256" key="3">
    <source>
        <dbReference type="RuleBase" id="RU004514"/>
    </source>
</evidence>
<comment type="similarity">
    <text evidence="2 3">Belongs to the pyridoxal phosphate-binding protein YggS/PROSC family.</text>
</comment>
<feature type="domain" description="Alanine racemase N-terminal" evidence="4">
    <location>
        <begin position="29"/>
        <end position="246"/>
    </location>
</feature>
<reference evidence="5 6" key="1">
    <citation type="journal article" date="2019" name="Int. J. Syst. Evol. Microbiol.">
        <title>The Global Catalogue of Microorganisms (GCM) 10K type strain sequencing project: providing services to taxonomists for standard genome sequencing and annotation.</title>
        <authorList>
            <consortium name="The Broad Institute Genomics Platform"/>
            <consortium name="The Broad Institute Genome Sequencing Center for Infectious Disease"/>
            <person name="Wu L."/>
            <person name="Ma J."/>
        </authorList>
    </citation>
    <scope>NUCLEOTIDE SEQUENCE [LARGE SCALE GENOMIC DNA]</scope>
    <source>
        <strain evidence="5 6">JCM 15115</strain>
    </source>
</reference>
<dbReference type="PANTHER" id="PTHR10146">
    <property type="entry name" value="PROLINE SYNTHETASE CO-TRANSCRIBED BACTERIAL HOMOLOG PROTEIN"/>
    <property type="match status" value="1"/>
</dbReference>